<evidence type="ECO:0000313" key="2">
    <source>
        <dbReference type="Proteomes" id="UP001060414"/>
    </source>
</evidence>
<dbReference type="Proteomes" id="UP001060414">
    <property type="component" value="Chromosome"/>
</dbReference>
<dbReference type="Gene3D" id="3.40.220.10">
    <property type="entry name" value="Leucine Aminopeptidase, subunit E, domain 1"/>
    <property type="match status" value="1"/>
</dbReference>
<proteinExistence type="predicted"/>
<dbReference type="InterPro" id="IPR043472">
    <property type="entry name" value="Macro_dom-like"/>
</dbReference>
<organism evidence="1 2">
    <name type="scientific">Geoalkalibacter halelectricus</name>
    <dbReference type="NCBI Taxonomy" id="2847045"/>
    <lineage>
        <taxon>Bacteria</taxon>
        <taxon>Pseudomonadati</taxon>
        <taxon>Thermodesulfobacteriota</taxon>
        <taxon>Desulfuromonadia</taxon>
        <taxon>Desulfuromonadales</taxon>
        <taxon>Geoalkalibacteraceae</taxon>
        <taxon>Geoalkalibacter</taxon>
    </lineage>
</organism>
<gene>
    <name evidence="1" type="ORF">L9S41_03420</name>
</gene>
<dbReference type="SUPFAM" id="SSF52949">
    <property type="entry name" value="Macro domain-like"/>
    <property type="match status" value="1"/>
</dbReference>
<dbReference type="EMBL" id="CP092109">
    <property type="protein sequence ID" value="UWZ80457.1"/>
    <property type="molecule type" value="Genomic_DNA"/>
</dbReference>
<accession>A0ABY5ZMR4</accession>
<name>A0ABY5ZMR4_9BACT</name>
<reference evidence="1" key="1">
    <citation type="journal article" date="2022" name="Environ. Microbiol.">
        <title>Geoalkalibacter halelectricus SAP #1 sp. nov. possessing extracellular electron transfer and mineral#reducing capabilities from a haloalkaline environment.</title>
        <authorList>
            <person name="Yadav S."/>
            <person name="Singh R."/>
            <person name="Sundharam S.S."/>
            <person name="Chaudhary S."/>
            <person name="Krishnamurthi S."/>
            <person name="Patil S.A."/>
        </authorList>
    </citation>
    <scope>NUCLEOTIDE SEQUENCE</scope>
    <source>
        <strain evidence="1">SAP-1</strain>
    </source>
</reference>
<sequence length="120" mass="12782">MLDGYLGGLFGEMAREGRVCGQLGEFVLAAGSSKLKAPWVLFAGAGARTEFFGQRCTGLVESVLEVCRRAALLRICLVLEQGGNQEAACVEALEAAQRAMPQATDFSIESIMPATQEPNK</sequence>
<evidence type="ECO:0000313" key="1">
    <source>
        <dbReference type="EMBL" id="UWZ80457.1"/>
    </source>
</evidence>
<protein>
    <recommendedName>
        <fullName evidence="3">Peptidase M17 leucyl aminopeptidase N-terminal domain-containing protein</fullName>
    </recommendedName>
</protein>
<keyword evidence="2" id="KW-1185">Reference proteome</keyword>
<evidence type="ECO:0008006" key="3">
    <source>
        <dbReference type="Google" id="ProtNLM"/>
    </source>
</evidence>